<dbReference type="Gene3D" id="2.130.10.80">
    <property type="entry name" value="Galactose oxidase/kelch, beta-propeller"/>
    <property type="match status" value="1"/>
</dbReference>
<evidence type="ECO:0000259" key="1">
    <source>
        <dbReference type="Pfam" id="PF00024"/>
    </source>
</evidence>
<dbReference type="InterPro" id="IPR013783">
    <property type="entry name" value="Ig-like_fold"/>
</dbReference>
<dbReference type="Proteomes" id="UP001295740">
    <property type="component" value="Unassembled WGS sequence"/>
</dbReference>
<dbReference type="InterPro" id="IPR015202">
    <property type="entry name" value="GO-like_E_set"/>
</dbReference>
<dbReference type="CDD" id="cd02851">
    <property type="entry name" value="E_set_GO_C"/>
    <property type="match status" value="1"/>
</dbReference>
<dbReference type="InterPro" id="IPR037293">
    <property type="entry name" value="Gal_Oxidase_central_sf"/>
</dbReference>
<dbReference type="Gene3D" id="3.50.4.10">
    <property type="entry name" value="Hepatocyte Growth Factor"/>
    <property type="match status" value="1"/>
</dbReference>
<dbReference type="InterPro" id="IPR014756">
    <property type="entry name" value="Ig_E-set"/>
</dbReference>
<dbReference type="AlphaFoldDB" id="A0AAI8YIC4"/>
<dbReference type="SUPFAM" id="SSF50965">
    <property type="entry name" value="Galactose oxidase, central domain"/>
    <property type="match status" value="1"/>
</dbReference>
<gene>
    <name evidence="3" type="ORF">KHLLAP_LOCUS6408</name>
</gene>
<dbReference type="Pfam" id="PF00024">
    <property type="entry name" value="PAN_1"/>
    <property type="match status" value="1"/>
</dbReference>
<dbReference type="Pfam" id="PF09118">
    <property type="entry name" value="GO-like_E_set"/>
    <property type="match status" value="1"/>
</dbReference>
<feature type="domain" description="Apple" evidence="1">
    <location>
        <begin position="50"/>
        <end position="105"/>
    </location>
</feature>
<organism evidence="3 4">
    <name type="scientific">Anthostomella pinea</name>
    <dbReference type="NCBI Taxonomy" id="933095"/>
    <lineage>
        <taxon>Eukaryota</taxon>
        <taxon>Fungi</taxon>
        <taxon>Dikarya</taxon>
        <taxon>Ascomycota</taxon>
        <taxon>Pezizomycotina</taxon>
        <taxon>Sordariomycetes</taxon>
        <taxon>Xylariomycetidae</taxon>
        <taxon>Xylariales</taxon>
        <taxon>Xylariaceae</taxon>
        <taxon>Anthostomella</taxon>
    </lineage>
</organism>
<proteinExistence type="predicted"/>
<name>A0AAI8YIC4_9PEZI</name>
<dbReference type="SUPFAM" id="SSF81296">
    <property type="entry name" value="E set domains"/>
    <property type="match status" value="1"/>
</dbReference>
<dbReference type="PANTHER" id="PTHR32208:SF56">
    <property type="entry name" value="GALACTOSE OXIDASE-RELATED"/>
    <property type="match status" value="1"/>
</dbReference>
<dbReference type="InterPro" id="IPR003609">
    <property type="entry name" value="Pan_app"/>
</dbReference>
<dbReference type="Gene3D" id="2.60.40.10">
    <property type="entry name" value="Immunoglobulins"/>
    <property type="match status" value="1"/>
</dbReference>
<dbReference type="PANTHER" id="PTHR32208">
    <property type="entry name" value="SECRETED PROTEIN-RELATED"/>
    <property type="match status" value="1"/>
</dbReference>
<accession>A0AAI8YIC4</accession>
<evidence type="ECO:0000313" key="4">
    <source>
        <dbReference type="Proteomes" id="UP001295740"/>
    </source>
</evidence>
<keyword evidence="4" id="KW-1185">Reference proteome</keyword>
<evidence type="ECO:0000313" key="3">
    <source>
        <dbReference type="EMBL" id="CAJ2505940.1"/>
    </source>
</evidence>
<feature type="domain" description="Galactose oxidase-like Early set" evidence="2">
    <location>
        <begin position="522"/>
        <end position="618"/>
    </location>
</feature>
<comment type="caution">
    <text evidence="3">The sequence shown here is derived from an EMBL/GenBank/DDBJ whole genome shotgun (WGS) entry which is preliminary data.</text>
</comment>
<protein>
    <submittedName>
        <fullName evidence="3">Uu.00g000700.m01.CDS01</fullName>
    </submittedName>
</protein>
<dbReference type="EMBL" id="CAUWAG010000008">
    <property type="protein sequence ID" value="CAJ2505940.1"/>
    <property type="molecule type" value="Genomic_DNA"/>
</dbReference>
<reference evidence="3" key="1">
    <citation type="submission" date="2023-10" db="EMBL/GenBank/DDBJ databases">
        <authorList>
            <person name="Hackl T."/>
        </authorList>
    </citation>
    <scope>NUCLEOTIDE SEQUENCE</scope>
</reference>
<sequence>MVRVDVLKASASFLCIAGGNAAAIKRQDVMATGTSLAKCPVKMADYDTKYRICPDTDFVGTSNQIIDGVADVDACAKKCAQTDGCEKAVFDTKGKVCHVKDTYNEATLLWKVNDQFTTIQVEATIDVAKQGSWTDIIRLPVIPVTAYIVPEFPEASRMLVFSSWGDTTFGGESGYTQFADYNFKTGATSALTVTNTHHDMFCPGISSLEDGRILITGGSDADKTSFYNPATNAFTEGPVMEIARGYQSQTTLSNGNVFTIGGSYSGGRGGKNGEVYDPATDAWTLLDDALVEPMLTTDHERIWREDNHGWLYGWSNESVFQAGPSKTQHWYGTTGDGSVKEAGVRDTVDAMCASNVMYDALNGKIFSAGDAQDYDKSAAYTSAHITTIGEPGTASKVERVADMSYPRGFSNAVVLPDGTILITGGQRKSLVFTDTDGILTPELLDPQTKRWTKMAPEAVARNYHSESLLLPDGTVWSGGGGMCYVSTPGASDSGCDTSVNHADGQIFSPPYLFNADGSAARRPVITSLAETAVPVGGTLTVNVEGNPCVSFALVRIGTATHPINTDQRRIPLTGHKRAGGSTYDIALPEDSGKLLPGHYYVFALNKRGTPSMAKTVRITL</sequence>
<dbReference type="InterPro" id="IPR011043">
    <property type="entry name" value="Gal_Oxase/kelch_b-propeller"/>
</dbReference>
<evidence type="ECO:0000259" key="2">
    <source>
        <dbReference type="Pfam" id="PF09118"/>
    </source>
</evidence>